<accession>A0A163AKJ6</accession>
<dbReference type="GO" id="GO:0006508">
    <property type="term" value="P:proteolysis"/>
    <property type="evidence" value="ECO:0007669"/>
    <property type="project" value="InterPro"/>
</dbReference>
<comment type="similarity">
    <text evidence="1">Belongs to the peptidase A1 family.</text>
</comment>
<keyword evidence="7" id="KW-1185">Reference proteome</keyword>
<evidence type="ECO:0000256" key="3">
    <source>
        <dbReference type="PIRSR" id="PIRSR601461-2"/>
    </source>
</evidence>
<dbReference type="GO" id="GO:0004190">
    <property type="term" value="F:aspartic-type endopeptidase activity"/>
    <property type="evidence" value="ECO:0007669"/>
    <property type="project" value="InterPro"/>
</dbReference>
<dbReference type="PROSITE" id="PS51767">
    <property type="entry name" value="PEPTIDASE_A1"/>
    <property type="match status" value="1"/>
</dbReference>
<dbReference type="OrthoDB" id="771136at2759"/>
<keyword evidence="4" id="KW-0732">Signal</keyword>
<protein>
    <recommendedName>
        <fullName evidence="5">Peptidase A1 domain-containing protein</fullName>
    </recommendedName>
</protein>
<dbReference type="GeneID" id="28996572"/>
<proteinExistence type="inferred from homology"/>
<evidence type="ECO:0000256" key="1">
    <source>
        <dbReference type="ARBA" id="ARBA00007447"/>
    </source>
</evidence>
<keyword evidence="3" id="KW-1015">Disulfide bond</keyword>
<evidence type="ECO:0000256" key="4">
    <source>
        <dbReference type="SAM" id="SignalP"/>
    </source>
</evidence>
<dbReference type="Proteomes" id="UP000077315">
    <property type="component" value="Unassembled WGS sequence"/>
</dbReference>
<reference evidence="7" key="1">
    <citation type="submission" date="2015-06" db="EMBL/GenBank/DDBJ databases">
        <title>Expansion of signal transduction pathways in fungi by whole-genome duplication.</title>
        <authorList>
            <consortium name="DOE Joint Genome Institute"/>
            <person name="Corrochano L.M."/>
            <person name="Kuo A."/>
            <person name="Marcet-Houben M."/>
            <person name="Polaino S."/>
            <person name="Salamov A."/>
            <person name="Villalobos J.M."/>
            <person name="Alvarez M.I."/>
            <person name="Avalos J."/>
            <person name="Benito E.P."/>
            <person name="Benoit I."/>
            <person name="Burger G."/>
            <person name="Camino L.P."/>
            <person name="Canovas D."/>
            <person name="Cerda-Olmedo E."/>
            <person name="Cheng J.-F."/>
            <person name="Dominguez A."/>
            <person name="Elias M."/>
            <person name="Eslava A.P."/>
            <person name="Glaser F."/>
            <person name="Grimwood J."/>
            <person name="Gutierrez G."/>
            <person name="Heitman J."/>
            <person name="Henrissat B."/>
            <person name="Iturriaga E.A."/>
            <person name="Lang B.F."/>
            <person name="Lavin J.L."/>
            <person name="Lee S."/>
            <person name="Li W."/>
            <person name="Lindquist E."/>
            <person name="Lopez-Garcia S."/>
            <person name="Luque E.M."/>
            <person name="Marcos A.T."/>
            <person name="Martin J."/>
            <person name="McCluskey K."/>
            <person name="Medina H.R."/>
            <person name="Miralles-Duran A."/>
            <person name="Miyazaki A."/>
            <person name="Munoz-Torres E."/>
            <person name="Oguiza J.A."/>
            <person name="Ohm R."/>
            <person name="Olmedo M."/>
            <person name="Orejas M."/>
            <person name="Ortiz-Castellanos L."/>
            <person name="Pisabarro A.G."/>
            <person name="Rodriguez-Romero J."/>
            <person name="Ruiz-Herrera J."/>
            <person name="Ruiz-Vazquez R."/>
            <person name="Sanz C."/>
            <person name="Schackwitz W."/>
            <person name="Schmutz J."/>
            <person name="Shahriari M."/>
            <person name="Shelest E."/>
            <person name="Silva-Franco F."/>
            <person name="Soanes D."/>
            <person name="Syed K."/>
            <person name="Tagua V.G."/>
            <person name="Talbot N.J."/>
            <person name="Thon M."/>
            <person name="De vries R.P."/>
            <person name="Wiebenga A."/>
            <person name="Yadav J.S."/>
            <person name="Braun E.L."/>
            <person name="Baker S."/>
            <person name="Garre V."/>
            <person name="Horwitz B."/>
            <person name="Torres-Martinez S."/>
            <person name="Idnurm A."/>
            <person name="Herrera-Estrella A."/>
            <person name="Gabaldon T."/>
            <person name="Grigoriev I.V."/>
        </authorList>
    </citation>
    <scope>NUCLEOTIDE SEQUENCE [LARGE SCALE GENOMIC DNA]</scope>
    <source>
        <strain evidence="7">NRRL 1555(-)</strain>
    </source>
</reference>
<evidence type="ECO:0000313" key="7">
    <source>
        <dbReference type="Proteomes" id="UP000077315"/>
    </source>
</evidence>
<dbReference type="PANTHER" id="PTHR47966:SF65">
    <property type="entry name" value="ASPARTIC-TYPE ENDOPEPTIDASE"/>
    <property type="match status" value="1"/>
</dbReference>
<evidence type="ECO:0000256" key="2">
    <source>
        <dbReference type="PIRSR" id="PIRSR601461-1"/>
    </source>
</evidence>
<feature type="active site" evidence="2">
    <location>
        <position position="317"/>
    </location>
</feature>
<dbReference type="PANTHER" id="PTHR47966">
    <property type="entry name" value="BETA-SITE APP-CLEAVING ENZYME, ISOFORM A-RELATED"/>
    <property type="match status" value="1"/>
</dbReference>
<dbReference type="SUPFAM" id="SSF50630">
    <property type="entry name" value="Acid proteases"/>
    <property type="match status" value="1"/>
</dbReference>
<organism evidence="6 7">
    <name type="scientific">Phycomyces blakesleeanus (strain ATCC 8743b / DSM 1359 / FGSC 10004 / NBRC 33097 / NRRL 1555)</name>
    <dbReference type="NCBI Taxonomy" id="763407"/>
    <lineage>
        <taxon>Eukaryota</taxon>
        <taxon>Fungi</taxon>
        <taxon>Fungi incertae sedis</taxon>
        <taxon>Mucoromycota</taxon>
        <taxon>Mucoromycotina</taxon>
        <taxon>Mucoromycetes</taxon>
        <taxon>Mucorales</taxon>
        <taxon>Phycomycetaceae</taxon>
        <taxon>Phycomyces</taxon>
    </lineage>
</organism>
<dbReference type="CDD" id="cd05471">
    <property type="entry name" value="pepsin_like"/>
    <property type="match status" value="1"/>
</dbReference>
<sequence length="458" mass="49977">MKLIPSTLALLCVGFLAEAVPIGTPNLGVVRLPLTKKHSTDALIKRGESGSMRSGVYSLRGTEYVVHVDIGTPPQKFSVSLDTGSTDLWVPSTKCDPILCPFVRFDESLSSTFTPTDQELTILYGSGNSTVAFGTDTVSIGGISVPNQPFGLSSFVKNIGIFPSDINLTTAALDPRPNALELEDFASNGMLGMAFTSLSKYKNSKGKAYGSLIFNMIDQKLIKEPIFSIYLGNTNAMENSGEIIFGGIDSTKYTGNLFYSPIVSSTPDTIEAYNTGSLAKVHANHSFWSTYARSITFQDKGKTVNTSISSDFYFTFDTGAALSYFPFQALENIMKAAFKPDEYEFFESGMVFVFECSARHSKAIIQFNMMGSRDTSETLTINIPFGELATPLDGKPIEESEICYLPIKSSLPTLATSKFTQYLIGDTLLKYLYIVHDLGQERIGFANTIGNNITFSLK</sequence>
<dbReference type="AlphaFoldDB" id="A0A163AKJ6"/>
<dbReference type="InterPro" id="IPR021109">
    <property type="entry name" value="Peptidase_aspartic_dom_sf"/>
</dbReference>
<feature type="signal peptide" evidence="4">
    <location>
        <begin position="1"/>
        <end position="19"/>
    </location>
</feature>
<dbReference type="EMBL" id="KV440979">
    <property type="protein sequence ID" value="OAD74121.1"/>
    <property type="molecule type" value="Genomic_DNA"/>
</dbReference>
<dbReference type="RefSeq" id="XP_018292161.1">
    <property type="nucleotide sequence ID" value="XM_018435666.1"/>
</dbReference>
<dbReference type="InterPro" id="IPR034164">
    <property type="entry name" value="Pepsin-like_dom"/>
</dbReference>
<dbReference type="PRINTS" id="PR00792">
    <property type="entry name" value="PEPSIN"/>
</dbReference>
<name>A0A163AKJ6_PHYB8</name>
<feature type="active site" evidence="2">
    <location>
        <position position="82"/>
    </location>
</feature>
<dbReference type="VEuPathDB" id="FungiDB:PHYBLDRAFT_167546"/>
<dbReference type="InterPro" id="IPR033121">
    <property type="entry name" value="PEPTIDASE_A1"/>
</dbReference>
<evidence type="ECO:0000259" key="5">
    <source>
        <dbReference type="PROSITE" id="PS51767"/>
    </source>
</evidence>
<evidence type="ECO:0000313" key="6">
    <source>
        <dbReference type="EMBL" id="OAD74121.1"/>
    </source>
</evidence>
<dbReference type="Gene3D" id="2.40.70.10">
    <property type="entry name" value="Acid Proteases"/>
    <property type="match status" value="2"/>
</dbReference>
<gene>
    <name evidence="6" type="ORF">PHYBLDRAFT_167546</name>
</gene>
<feature type="domain" description="Peptidase A1" evidence="5">
    <location>
        <begin position="64"/>
        <end position="446"/>
    </location>
</feature>
<dbReference type="Pfam" id="PF00026">
    <property type="entry name" value="Asp"/>
    <property type="match status" value="1"/>
</dbReference>
<dbReference type="InterPro" id="IPR001461">
    <property type="entry name" value="Aspartic_peptidase_A1"/>
</dbReference>
<dbReference type="InParanoid" id="A0A163AKJ6"/>
<feature type="chain" id="PRO_5007841690" description="Peptidase A1 domain-containing protein" evidence="4">
    <location>
        <begin position="20"/>
        <end position="458"/>
    </location>
</feature>
<dbReference type="STRING" id="763407.A0A163AKJ6"/>
<feature type="disulfide bond" evidence="3">
    <location>
        <begin position="95"/>
        <end position="100"/>
    </location>
</feature>